<evidence type="ECO:0000259" key="2">
    <source>
        <dbReference type="Pfam" id="PF08719"/>
    </source>
</evidence>
<sequence length="243" mass="27677">MSSHKSTRLQRTTQQIPLSPPIVINAKNLEIIHHQPQPPVVPRKRANSMGATSASHSVPYPAYLARQPRDHNAHGGGRGSPTPYSTPSKKTKILFYDKDKPFYGFTNFSPHSVVFEGRTYPTSEHVFQAYKFIVHRPGLAEHIRTFSKNPRDAFNEARRFQPEVREDWAKVKIDLMYNILKAKFSQHSSLKRELMNTGDAELIEDSPVDAFWGCGANGKGENQLGKTLMRLRDFFRSKKGLQF</sequence>
<dbReference type="NCBIfam" id="TIGR02464">
    <property type="entry name" value="ribofla_fusion"/>
    <property type="match status" value="1"/>
</dbReference>
<reference evidence="3 4" key="1">
    <citation type="journal article" date="2011" name="PLoS Pathog.">
        <title>Endophytic Life Strategies Decoded by Genome and Transcriptome Analyses of the Mutualistic Root Symbiont Piriformospora indica.</title>
        <authorList>
            <person name="Zuccaro A."/>
            <person name="Lahrmann U."/>
            <person name="Guldener U."/>
            <person name="Langen G."/>
            <person name="Pfiffi S."/>
            <person name="Biedenkopf D."/>
            <person name="Wong P."/>
            <person name="Samans B."/>
            <person name="Grimm C."/>
            <person name="Basiewicz M."/>
            <person name="Murat C."/>
            <person name="Martin F."/>
            <person name="Kogel K.H."/>
        </authorList>
    </citation>
    <scope>NUCLEOTIDE SEQUENCE [LARGE SCALE GENOMIC DNA]</scope>
    <source>
        <strain evidence="3 4">DSM 11827</strain>
    </source>
</reference>
<dbReference type="Pfam" id="PF08719">
    <property type="entry name" value="NADAR"/>
    <property type="match status" value="1"/>
</dbReference>
<dbReference type="OrthoDB" id="206452at2759"/>
<evidence type="ECO:0000256" key="1">
    <source>
        <dbReference type="SAM" id="MobiDB-lite"/>
    </source>
</evidence>
<name>G4TS02_SERID</name>
<accession>G4TS02</accession>
<dbReference type="InterPro" id="IPR012816">
    <property type="entry name" value="NADAR"/>
</dbReference>
<feature type="region of interest" description="Disordered" evidence="1">
    <location>
        <begin position="39"/>
        <end position="88"/>
    </location>
</feature>
<dbReference type="CDD" id="cd15457">
    <property type="entry name" value="NADAR"/>
    <property type="match status" value="1"/>
</dbReference>
<dbReference type="EMBL" id="CAFZ01000279">
    <property type="protein sequence ID" value="CCA74095.1"/>
    <property type="molecule type" value="Genomic_DNA"/>
</dbReference>
<evidence type="ECO:0000313" key="4">
    <source>
        <dbReference type="Proteomes" id="UP000007148"/>
    </source>
</evidence>
<dbReference type="SUPFAM" id="SSF143990">
    <property type="entry name" value="YbiA-like"/>
    <property type="match status" value="1"/>
</dbReference>
<dbReference type="InParanoid" id="G4TS02"/>
<proteinExistence type="predicted"/>
<dbReference type="AlphaFoldDB" id="G4TS02"/>
<gene>
    <name evidence="3" type="ORF">PIIN_08049</name>
</gene>
<dbReference type="Proteomes" id="UP000007148">
    <property type="component" value="Unassembled WGS sequence"/>
</dbReference>
<dbReference type="OMA" id="RIRIDMM"/>
<evidence type="ECO:0000313" key="3">
    <source>
        <dbReference type="EMBL" id="CCA74095.1"/>
    </source>
</evidence>
<keyword evidence="4" id="KW-1185">Reference proteome</keyword>
<comment type="caution">
    <text evidence="3">The sequence shown here is derived from an EMBL/GenBank/DDBJ whole genome shotgun (WGS) entry which is preliminary data.</text>
</comment>
<dbReference type="HOGENOM" id="CLU_1180835_0_0_1"/>
<dbReference type="Gene3D" id="1.10.357.40">
    <property type="entry name" value="YbiA-like"/>
    <property type="match status" value="1"/>
</dbReference>
<organism evidence="3 4">
    <name type="scientific">Serendipita indica (strain DSM 11827)</name>
    <name type="common">Root endophyte fungus</name>
    <name type="synonym">Piriformospora indica</name>
    <dbReference type="NCBI Taxonomy" id="1109443"/>
    <lineage>
        <taxon>Eukaryota</taxon>
        <taxon>Fungi</taxon>
        <taxon>Dikarya</taxon>
        <taxon>Basidiomycota</taxon>
        <taxon>Agaricomycotina</taxon>
        <taxon>Agaricomycetes</taxon>
        <taxon>Sebacinales</taxon>
        <taxon>Serendipitaceae</taxon>
        <taxon>Serendipita</taxon>
    </lineage>
</organism>
<dbReference type="InterPro" id="IPR037238">
    <property type="entry name" value="YbiA-like_sf"/>
</dbReference>
<protein>
    <recommendedName>
        <fullName evidence="2">NADAR domain-containing protein</fullName>
    </recommendedName>
</protein>
<dbReference type="STRING" id="1109443.G4TS02"/>
<dbReference type="eggNOG" id="ENOG502S5B2">
    <property type="taxonomic scope" value="Eukaryota"/>
</dbReference>
<feature type="domain" description="NADAR" evidence="2">
    <location>
        <begin position="94"/>
        <end position="235"/>
    </location>
</feature>